<dbReference type="EMBL" id="QWLB01000023">
    <property type="protein sequence ID" value="RIH92207.1"/>
    <property type="molecule type" value="Genomic_DNA"/>
</dbReference>
<sequence>MKPKHIFGIVLVVGALAYLIFGGLSSNLVYFITPSEYFQNEAKYANRSVRLGGLVKAGTVRYNKDNLQLNFVVTDGVREVAVRSVGTPPALFKENQGVVVEGKFAGQEFQGTNLLVKHSEDYQAPKTGNYTPEQIKKIIQETN</sequence>
<keyword evidence="2 10" id="KW-0349">Heme</keyword>
<feature type="binding site" description="axial binding residue" evidence="10">
    <location>
        <position position="122"/>
    </location>
    <ligand>
        <name>heme</name>
        <dbReference type="ChEBI" id="CHEBI:30413"/>
    </ligand>
    <ligandPart>
        <name>Fe</name>
        <dbReference type="ChEBI" id="CHEBI:18248"/>
    </ligandPart>
</feature>
<evidence type="ECO:0000256" key="10">
    <source>
        <dbReference type="PIRSR" id="PIRSR604329-50"/>
    </source>
</evidence>
<dbReference type="GO" id="GO:0017004">
    <property type="term" value="P:cytochrome complex assembly"/>
    <property type="evidence" value="ECO:0007669"/>
    <property type="project" value="UniProtKB-KW"/>
</dbReference>
<keyword evidence="7 11" id="KW-1133">Transmembrane helix</keyword>
<protein>
    <submittedName>
        <fullName evidence="12">Cytochrome c-type biogenesis protein CcmE</fullName>
    </submittedName>
</protein>
<dbReference type="GO" id="GO:0017003">
    <property type="term" value="P:protein-heme linkage"/>
    <property type="evidence" value="ECO:0007669"/>
    <property type="project" value="InterPro"/>
</dbReference>
<feature type="binding site" description="covalent" evidence="10">
    <location>
        <position position="118"/>
    </location>
    <ligand>
        <name>heme</name>
        <dbReference type="ChEBI" id="CHEBI:30413"/>
    </ligand>
</feature>
<evidence type="ECO:0000313" key="13">
    <source>
        <dbReference type="Proteomes" id="UP000266178"/>
    </source>
</evidence>
<keyword evidence="5" id="KW-0201">Cytochrome c-type biogenesis</keyword>
<keyword evidence="4 10" id="KW-0479">Metal-binding</keyword>
<feature type="transmembrane region" description="Helical" evidence="11">
    <location>
        <begin position="6"/>
        <end position="33"/>
    </location>
</feature>
<dbReference type="InterPro" id="IPR012340">
    <property type="entry name" value="NA-bd_OB-fold"/>
</dbReference>
<proteinExistence type="predicted"/>
<dbReference type="PANTHER" id="PTHR34128:SF2">
    <property type="entry name" value="CYTOCHROME C-TYPE BIOGENESIS PROTEIN CCME HOMOLOG, MITOCHONDRIAL"/>
    <property type="match status" value="1"/>
</dbReference>
<dbReference type="GO" id="GO:0005886">
    <property type="term" value="C:plasma membrane"/>
    <property type="evidence" value="ECO:0007669"/>
    <property type="project" value="InterPro"/>
</dbReference>
<evidence type="ECO:0000256" key="5">
    <source>
        <dbReference type="ARBA" id="ARBA00022748"/>
    </source>
</evidence>
<evidence type="ECO:0000256" key="1">
    <source>
        <dbReference type="ARBA" id="ARBA00004370"/>
    </source>
</evidence>
<keyword evidence="13" id="KW-1185">Reference proteome</keyword>
<evidence type="ECO:0000256" key="3">
    <source>
        <dbReference type="ARBA" id="ARBA00022692"/>
    </source>
</evidence>
<dbReference type="OrthoDB" id="9793584at2"/>
<evidence type="ECO:0000256" key="4">
    <source>
        <dbReference type="ARBA" id="ARBA00022723"/>
    </source>
</evidence>
<dbReference type="Pfam" id="PF03100">
    <property type="entry name" value="CcmE"/>
    <property type="match status" value="1"/>
</dbReference>
<reference evidence="12 13" key="1">
    <citation type="submission" date="2018-08" db="EMBL/GenBank/DDBJ databases">
        <title>Meiothermus granaticius genome AF-68 sequencing project.</title>
        <authorList>
            <person name="Da Costa M.S."/>
            <person name="Albuquerque L."/>
            <person name="Raposo P."/>
            <person name="Froufe H.J.C."/>
            <person name="Barroso C.S."/>
            <person name="Egas C."/>
        </authorList>
    </citation>
    <scope>NUCLEOTIDE SEQUENCE [LARGE SCALE GENOMIC DNA]</scope>
    <source>
        <strain evidence="12 13">AF-68</strain>
    </source>
</reference>
<evidence type="ECO:0000256" key="11">
    <source>
        <dbReference type="SAM" id="Phobius"/>
    </source>
</evidence>
<dbReference type="GO" id="GO:0020037">
    <property type="term" value="F:heme binding"/>
    <property type="evidence" value="ECO:0007669"/>
    <property type="project" value="InterPro"/>
</dbReference>
<dbReference type="Gene3D" id="2.40.50.140">
    <property type="entry name" value="Nucleic acid-binding proteins"/>
    <property type="match status" value="1"/>
</dbReference>
<dbReference type="InterPro" id="IPR036127">
    <property type="entry name" value="CcmE-like_sf"/>
</dbReference>
<name>A0A399F622_9DEIN</name>
<accession>A0A399F622</accession>
<dbReference type="Proteomes" id="UP000266178">
    <property type="component" value="Unassembled WGS sequence"/>
</dbReference>
<dbReference type="PANTHER" id="PTHR34128">
    <property type="entry name" value="CYTOCHROME C-TYPE BIOGENESIS PROTEIN CCME HOMOLOG, MITOCHONDRIAL"/>
    <property type="match status" value="1"/>
</dbReference>
<dbReference type="InterPro" id="IPR004329">
    <property type="entry name" value="CcmE"/>
</dbReference>
<keyword evidence="3 11" id="KW-0812">Transmembrane</keyword>
<evidence type="ECO:0000313" key="12">
    <source>
        <dbReference type="EMBL" id="RIH92207.1"/>
    </source>
</evidence>
<keyword evidence="8 10" id="KW-0408">Iron</keyword>
<evidence type="ECO:0000256" key="2">
    <source>
        <dbReference type="ARBA" id="ARBA00022617"/>
    </source>
</evidence>
<dbReference type="RefSeq" id="WP_119357355.1">
    <property type="nucleotide sequence ID" value="NZ_BJXM01000001.1"/>
</dbReference>
<evidence type="ECO:0000256" key="9">
    <source>
        <dbReference type="ARBA" id="ARBA00023136"/>
    </source>
</evidence>
<evidence type="ECO:0000256" key="7">
    <source>
        <dbReference type="ARBA" id="ARBA00022989"/>
    </source>
</evidence>
<dbReference type="GO" id="GO:0046872">
    <property type="term" value="F:metal ion binding"/>
    <property type="evidence" value="ECO:0007669"/>
    <property type="project" value="UniProtKB-KW"/>
</dbReference>
<keyword evidence="9 11" id="KW-0472">Membrane</keyword>
<comment type="subcellular location">
    <subcellularLocation>
        <location evidence="1">Membrane</location>
    </subcellularLocation>
</comment>
<evidence type="ECO:0000256" key="6">
    <source>
        <dbReference type="ARBA" id="ARBA00022968"/>
    </source>
</evidence>
<dbReference type="NCBIfam" id="NF009727">
    <property type="entry name" value="PRK13254.1-1"/>
    <property type="match status" value="1"/>
</dbReference>
<dbReference type="SUPFAM" id="SSF82093">
    <property type="entry name" value="Heme chaperone CcmE"/>
    <property type="match status" value="1"/>
</dbReference>
<keyword evidence="6" id="KW-0735">Signal-anchor</keyword>
<gene>
    <name evidence="12" type="primary">ccmE</name>
    <name evidence="12" type="ORF">Mgrana_01876</name>
</gene>
<organism evidence="12 13">
    <name type="scientific">Meiothermus granaticius NBRC 107808</name>
    <dbReference type="NCBI Taxonomy" id="1227551"/>
    <lineage>
        <taxon>Bacteria</taxon>
        <taxon>Thermotogati</taxon>
        <taxon>Deinococcota</taxon>
        <taxon>Deinococci</taxon>
        <taxon>Thermales</taxon>
        <taxon>Thermaceae</taxon>
        <taxon>Meiothermus</taxon>
    </lineage>
</organism>
<dbReference type="AlphaFoldDB" id="A0A399F622"/>
<evidence type="ECO:0000256" key="8">
    <source>
        <dbReference type="ARBA" id="ARBA00023004"/>
    </source>
</evidence>
<comment type="caution">
    <text evidence="12">The sequence shown here is derived from an EMBL/GenBank/DDBJ whole genome shotgun (WGS) entry which is preliminary data.</text>
</comment>